<keyword evidence="3 9" id="KW-0479">Metal-binding</keyword>
<evidence type="ECO:0000256" key="7">
    <source>
        <dbReference type="ARBA" id="ARBA00023027"/>
    </source>
</evidence>
<keyword evidence="10" id="KW-0830">Ubiquinone</keyword>
<keyword evidence="4" id="KW-1278">Translocase</keyword>
<keyword evidence="11" id="KW-1185">Reference proteome</keyword>
<dbReference type="InterPro" id="IPR036249">
    <property type="entry name" value="Thioredoxin-like_sf"/>
</dbReference>
<comment type="cofactor">
    <cofactor evidence="9">
        <name>[2Fe-2S] cluster</name>
        <dbReference type="ChEBI" id="CHEBI:190135"/>
    </cofactor>
    <text evidence="9">Binds 1 [2Fe-2S] cluster.</text>
</comment>
<dbReference type="InterPro" id="IPR041921">
    <property type="entry name" value="NuoE_N"/>
</dbReference>
<evidence type="ECO:0000256" key="5">
    <source>
        <dbReference type="ARBA" id="ARBA00023004"/>
    </source>
</evidence>
<feature type="binding site" evidence="9">
    <location>
        <position position="132"/>
    </location>
    <ligand>
        <name>[2Fe-2S] cluster</name>
        <dbReference type="ChEBI" id="CHEBI:190135"/>
    </ligand>
</feature>
<dbReference type="Proteomes" id="UP000241890">
    <property type="component" value="Unassembled WGS sequence"/>
</dbReference>
<reference evidence="10 11" key="1">
    <citation type="submission" date="2017-12" db="EMBL/GenBank/DDBJ databases">
        <title>Sequencing, de novo assembly and annotation of complete genome of a new Thraustochytrid species, strain FCC1311.</title>
        <authorList>
            <person name="Sedici K."/>
            <person name="Godart F."/>
            <person name="Aiese Cigliano R."/>
            <person name="Sanseverino W."/>
            <person name="Barakat M."/>
            <person name="Ortet P."/>
            <person name="Marechal E."/>
            <person name="Cagnac O."/>
            <person name="Amato A."/>
        </authorList>
    </citation>
    <scope>NUCLEOTIDE SEQUENCE [LARGE SCALE GENOMIC DNA]</scope>
</reference>
<dbReference type="OrthoDB" id="10254187at2759"/>
<comment type="similarity">
    <text evidence="1">Belongs to the complex I 24 kDa subunit family.</text>
</comment>
<evidence type="ECO:0000256" key="9">
    <source>
        <dbReference type="PIRSR" id="PIRSR000216-1"/>
    </source>
</evidence>
<dbReference type="GO" id="GO:1902494">
    <property type="term" value="C:catalytic complex"/>
    <property type="evidence" value="ECO:0007669"/>
    <property type="project" value="UniProtKB-ARBA"/>
</dbReference>
<protein>
    <submittedName>
        <fullName evidence="10">NADH dehydrogenase ubiquinone flavoprotein 2, mitochondrial</fullName>
    </submittedName>
</protein>
<evidence type="ECO:0000256" key="6">
    <source>
        <dbReference type="ARBA" id="ARBA00023014"/>
    </source>
</evidence>
<name>A0A2R5GB44_9STRA</name>
<dbReference type="Pfam" id="PF01257">
    <property type="entry name" value="2Fe-2S_thioredx"/>
    <property type="match status" value="1"/>
</dbReference>
<dbReference type="PANTHER" id="PTHR10371:SF3">
    <property type="entry name" value="NADH DEHYDROGENASE [UBIQUINONE] FLAVOPROTEIN 2, MITOCHONDRIAL"/>
    <property type="match status" value="1"/>
</dbReference>
<comment type="caution">
    <text evidence="10">The sequence shown here is derived from an EMBL/GenBank/DDBJ whole genome shotgun (WGS) entry which is preliminary data.</text>
</comment>
<dbReference type="GO" id="GO:0046872">
    <property type="term" value="F:metal ion binding"/>
    <property type="evidence" value="ECO:0007669"/>
    <property type="project" value="UniProtKB-KW"/>
</dbReference>
<dbReference type="AlphaFoldDB" id="A0A2R5GB44"/>
<comment type="cofactor">
    <cofactor evidence="8">
        <name>[2Fe-2S] cluster</name>
        <dbReference type="ChEBI" id="CHEBI:190135"/>
    </cofactor>
</comment>
<dbReference type="GO" id="GO:0051537">
    <property type="term" value="F:2 iron, 2 sulfur cluster binding"/>
    <property type="evidence" value="ECO:0007669"/>
    <property type="project" value="UniProtKB-KW"/>
</dbReference>
<keyword evidence="5 9" id="KW-0408">Iron</keyword>
<evidence type="ECO:0000256" key="2">
    <source>
        <dbReference type="ARBA" id="ARBA00022714"/>
    </source>
</evidence>
<dbReference type="InterPro" id="IPR042128">
    <property type="entry name" value="NuoE_dom"/>
</dbReference>
<dbReference type="InterPro" id="IPR002023">
    <property type="entry name" value="NuoE-like"/>
</dbReference>
<dbReference type="PANTHER" id="PTHR10371">
    <property type="entry name" value="NADH DEHYDROGENASE UBIQUINONE FLAVOPROTEIN 2, MITOCHONDRIAL"/>
    <property type="match status" value="1"/>
</dbReference>
<dbReference type="NCBIfam" id="TIGR01958">
    <property type="entry name" value="nuoE_fam"/>
    <property type="match status" value="1"/>
</dbReference>
<evidence type="ECO:0000256" key="3">
    <source>
        <dbReference type="ARBA" id="ARBA00022723"/>
    </source>
</evidence>
<dbReference type="FunFam" id="1.10.10.1590:FF:000001">
    <property type="entry name" value="NADH-quinone oxidoreductase subunit E"/>
    <property type="match status" value="1"/>
</dbReference>
<dbReference type="GO" id="GO:0008137">
    <property type="term" value="F:NADH dehydrogenase (ubiquinone) activity"/>
    <property type="evidence" value="ECO:0007669"/>
    <property type="project" value="UniProtKB-ARBA"/>
</dbReference>
<dbReference type="GO" id="GO:0005743">
    <property type="term" value="C:mitochondrial inner membrane"/>
    <property type="evidence" value="ECO:0007669"/>
    <property type="project" value="UniProtKB-ARBA"/>
</dbReference>
<dbReference type="InParanoid" id="A0A2R5GB44"/>
<dbReference type="PIRSF" id="PIRSF000216">
    <property type="entry name" value="NADH_DH_24kDa"/>
    <property type="match status" value="1"/>
</dbReference>
<evidence type="ECO:0000313" key="11">
    <source>
        <dbReference type="Proteomes" id="UP000241890"/>
    </source>
</evidence>
<proteinExistence type="inferred from homology"/>
<dbReference type="Gene3D" id="3.40.30.10">
    <property type="entry name" value="Glutaredoxin"/>
    <property type="match status" value="1"/>
</dbReference>
<dbReference type="GO" id="GO:0006120">
    <property type="term" value="P:mitochondrial electron transport, NADH to ubiquinone"/>
    <property type="evidence" value="ECO:0007669"/>
    <property type="project" value="UniProtKB-ARBA"/>
</dbReference>
<keyword evidence="6 9" id="KW-0411">Iron-sulfur</keyword>
<evidence type="ECO:0000313" key="10">
    <source>
        <dbReference type="EMBL" id="GBG28217.1"/>
    </source>
</evidence>
<evidence type="ECO:0000256" key="4">
    <source>
        <dbReference type="ARBA" id="ARBA00022967"/>
    </source>
</evidence>
<feature type="binding site" evidence="9">
    <location>
        <position position="127"/>
    </location>
    <ligand>
        <name>[2Fe-2S] cluster</name>
        <dbReference type="ChEBI" id="CHEBI:190135"/>
    </ligand>
</feature>
<gene>
    <name evidence="10" type="ORF">FCC1311_044402</name>
</gene>
<dbReference type="GO" id="GO:0003954">
    <property type="term" value="F:NADH dehydrogenase activity"/>
    <property type="evidence" value="ECO:0007669"/>
    <property type="project" value="TreeGrafter"/>
</dbReference>
<dbReference type="EMBL" id="BEYU01000040">
    <property type="protein sequence ID" value="GBG28217.1"/>
    <property type="molecule type" value="Genomic_DNA"/>
</dbReference>
<organism evidence="10 11">
    <name type="scientific">Hondaea fermentalgiana</name>
    <dbReference type="NCBI Taxonomy" id="2315210"/>
    <lineage>
        <taxon>Eukaryota</taxon>
        <taxon>Sar</taxon>
        <taxon>Stramenopiles</taxon>
        <taxon>Bigyra</taxon>
        <taxon>Labyrinthulomycetes</taxon>
        <taxon>Thraustochytrida</taxon>
        <taxon>Thraustochytriidae</taxon>
        <taxon>Hondaea</taxon>
    </lineage>
</organism>
<keyword evidence="2 9" id="KW-0001">2Fe-2S</keyword>
<sequence>MRLGASRLSAVARGPALKTYTRGFAHSKTVEHTPVKGNKQDDYFDFTAENYERVATILAKYPANYKQSACIPLLDLAQRQNNNFLPVAAMNKVAEILGANPMRVYEVATFYTMFNRQPVGKYFIQLCGTTPCMACGAGEIKQTITDHLGIKNGETTKDGKFTLLEVECLGACINAPMVQINDDFYEMLTKETTIELLEACAKDQPPPMTKWGSLPMNGQLSCEGPLGKTSLKESWPGIEKFMRKDLEKKVDPASIKEAMHYE</sequence>
<dbReference type="Gene3D" id="1.10.10.1590">
    <property type="entry name" value="NADH-quinone oxidoreductase subunit E"/>
    <property type="match status" value="1"/>
</dbReference>
<dbReference type="CDD" id="cd03064">
    <property type="entry name" value="TRX_Fd_NuoE"/>
    <property type="match status" value="1"/>
</dbReference>
<evidence type="ECO:0000256" key="8">
    <source>
        <dbReference type="ARBA" id="ARBA00034078"/>
    </source>
</evidence>
<dbReference type="PROSITE" id="PS01099">
    <property type="entry name" value="COMPLEX1_24K"/>
    <property type="match status" value="1"/>
</dbReference>
<evidence type="ECO:0000256" key="1">
    <source>
        <dbReference type="ARBA" id="ARBA00010643"/>
    </source>
</evidence>
<dbReference type="GO" id="GO:0098796">
    <property type="term" value="C:membrane protein complex"/>
    <property type="evidence" value="ECO:0007669"/>
    <property type="project" value="UniProtKB-ARBA"/>
</dbReference>
<feature type="binding site" evidence="9">
    <location>
        <position position="168"/>
    </location>
    <ligand>
        <name>[2Fe-2S] cluster</name>
        <dbReference type="ChEBI" id="CHEBI:190135"/>
    </ligand>
</feature>
<dbReference type="FunFam" id="3.40.30.10:FF:000022">
    <property type="entry name" value="NADH dehydrogenase flavoprotein 2, mitochondrial"/>
    <property type="match status" value="1"/>
</dbReference>
<accession>A0A2R5GB44</accession>
<feature type="binding site" evidence="9">
    <location>
        <position position="172"/>
    </location>
    <ligand>
        <name>[2Fe-2S] cluster</name>
        <dbReference type="ChEBI" id="CHEBI:190135"/>
    </ligand>
</feature>
<dbReference type="SUPFAM" id="SSF52833">
    <property type="entry name" value="Thioredoxin-like"/>
    <property type="match status" value="1"/>
</dbReference>
<keyword evidence="7" id="KW-0520">NAD</keyword>